<keyword evidence="6" id="KW-0408">Iron</keyword>
<evidence type="ECO:0000256" key="7">
    <source>
        <dbReference type="ARBA" id="ARBA00023033"/>
    </source>
</evidence>
<dbReference type="eggNOG" id="KOG0158">
    <property type="taxonomic scope" value="Eukaryota"/>
</dbReference>
<dbReference type="GO" id="GO:0005506">
    <property type="term" value="F:iron ion binding"/>
    <property type="evidence" value="ECO:0007669"/>
    <property type="project" value="InterPro"/>
</dbReference>
<dbReference type="InterPro" id="IPR050121">
    <property type="entry name" value="Cytochrome_P450_monoxygenase"/>
</dbReference>
<keyword evidence="3" id="KW-0349">Heme</keyword>
<evidence type="ECO:0000256" key="8">
    <source>
        <dbReference type="SAM" id="MobiDB-lite"/>
    </source>
</evidence>
<dbReference type="Pfam" id="PF00067">
    <property type="entry name" value="p450"/>
    <property type="match status" value="1"/>
</dbReference>
<gene>
    <name evidence="9" type="ORF">W97_07718</name>
</gene>
<keyword evidence="5" id="KW-0560">Oxidoreductase</keyword>
<sequence length="186" mass="20573">MAKSTDGSTRLDAGFSDMRSPITPSGLQKTSSSKIYERSVGYLPFAKLLNPTLNSLIMKVVGGQMARDNIRFTEYAESQLQQRIKIERRSSTMEGTSRKDFAHYLLNSRDPQTGKGFEYSELQADIGLLIAAGADTVATTLSATFFYLVHNPHVLSKLTTELRSTFVSTSEIRHGPKLASCKTRTI</sequence>
<feature type="region of interest" description="Disordered" evidence="8">
    <location>
        <begin position="1"/>
        <end position="30"/>
    </location>
</feature>
<evidence type="ECO:0000313" key="9">
    <source>
        <dbReference type="EMBL" id="EON68394.1"/>
    </source>
</evidence>
<keyword evidence="10" id="KW-1185">Reference proteome</keyword>
<dbReference type="SUPFAM" id="SSF48264">
    <property type="entry name" value="Cytochrome P450"/>
    <property type="match status" value="1"/>
</dbReference>
<dbReference type="AlphaFoldDB" id="R7Z2Y7"/>
<evidence type="ECO:0000256" key="3">
    <source>
        <dbReference type="ARBA" id="ARBA00022617"/>
    </source>
</evidence>
<dbReference type="RefSeq" id="XP_007783711.1">
    <property type="nucleotide sequence ID" value="XM_007785521.1"/>
</dbReference>
<comment type="cofactor">
    <cofactor evidence="1">
        <name>heme</name>
        <dbReference type="ChEBI" id="CHEBI:30413"/>
    </cofactor>
</comment>
<dbReference type="InterPro" id="IPR036396">
    <property type="entry name" value="Cyt_P450_sf"/>
</dbReference>
<evidence type="ECO:0000256" key="1">
    <source>
        <dbReference type="ARBA" id="ARBA00001971"/>
    </source>
</evidence>
<dbReference type="EMBL" id="JH767596">
    <property type="protein sequence ID" value="EON68394.1"/>
    <property type="molecule type" value="Genomic_DNA"/>
</dbReference>
<keyword evidence="4" id="KW-0479">Metal-binding</keyword>
<accession>R7Z2Y7</accession>
<reference evidence="10" key="1">
    <citation type="submission" date="2012-06" db="EMBL/GenBank/DDBJ databases">
        <title>The genome sequence of Coniosporium apollinis CBS 100218.</title>
        <authorList>
            <consortium name="The Broad Institute Genome Sequencing Platform"/>
            <person name="Cuomo C."/>
            <person name="Gorbushina A."/>
            <person name="Noack S."/>
            <person name="Walker B."/>
            <person name="Young S.K."/>
            <person name="Zeng Q."/>
            <person name="Gargeya S."/>
            <person name="Fitzgerald M."/>
            <person name="Haas B."/>
            <person name="Abouelleil A."/>
            <person name="Alvarado L."/>
            <person name="Arachchi H.M."/>
            <person name="Berlin A.M."/>
            <person name="Chapman S.B."/>
            <person name="Goldberg J."/>
            <person name="Griggs A."/>
            <person name="Gujja S."/>
            <person name="Hansen M."/>
            <person name="Howarth C."/>
            <person name="Imamovic A."/>
            <person name="Larimer J."/>
            <person name="McCowan C."/>
            <person name="Montmayeur A."/>
            <person name="Murphy C."/>
            <person name="Neiman D."/>
            <person name="Pearson M."/>
            <person name="Priest M."/>
            <person name="Roberts A."/>
            <person name="Saif S."/>
            <person name="Shea T."/>
            <person name="Sisk P."/>
            <person name="Sykes S."/>
            <person name="Wortman J."/>
            <person name="Nusbaum C."/>
            <person name="Birren B."/>
        </authorList>
    </citation>
    <scope>NUCLEOTIDE SEQUENCE [LARGE SCALE GENOMIC DNA]</scope>
    <source>
        <strain evidence="10">CBS 100218</strain>
    </source>
</reference>
<dbReference type="OrthoDB" id="5230377at2759"/>
<dbReference type="Gene3D" id="1.10.630.10">
    <property type="entry name" value="Cytochrome P450"/>
    <property type="match status" value="1"/>
</dbReference>
<dbReference type="PANTHER" id="PTHR24305:SF237">
    <property type="entry name" value="CYTOCHROME P450 MONOOXYGENASE ATNE-RELATED"/>
    <property type="match status" value="1"/>
</dbReference>
<dbReference type="GO" id="GO:0020037">
    <property type="term" value="F:heme binding"/>
    <property type="evidence" value="ECO:0007669"/>
    <property type="project" value="InterPro"/>
</dbReference>
<evidence type="ECO:0000256" key="6">
    <source>
        <dbReference type="ARBA" id="ARBA00023004"/>
    </source>
</evidence>
<evidence type="ECO:0000313" key="10">
    <source>
        <dbReference type="Proteomes" id="UP000016924"/>
    </source>
</evidence>
<protein>
    <recommendedName>
        <fullName evidence="11">Cytochrome P450</fullName>
    </recommendedName>
</protein>
<evidence type="ECO:0000256" key="5">
    <source>
        <dbReference type="ARBA" id="ARBA00023002"/>
    </source>
</evidence>
<evidence type="ECO:0000256" key="2">
    <source>
        <dbReference type="ARBA" id="ARBA00010617"/>
    </source>
</evidence>
<evidence type="ECO:0008006" key="11">
    <source>
        <dbReference type="Google" id="ProtNLM"/>
    </source>
</evidence>
<name>R7Z2Y7_CONA1</name>
<dbReference type="InterPro" id="IPR001128">
    <property type="entry name" value="Cyt_P450"/>
</dbReference>
<dbReference type="PANTHER" id="PTHR24305">
    <property type="entry name" value="CYTOCHROME P450"/>
    <property type="match status" value="1"/>
</dbReference>
<comment type="similarity">
    <text evidence="2">Belongs to the cytochrome P450 family.</text>
</comment>
<dbReference type="HOGENOM" id="CLU_1454313_0_0_1"/>
<dbReference type="GO" id="GO:0004497">
    <property type="term" value="F:monooxygenase activity"/>
    <property type="evidence" value="ECO:0007669"/>
    <property type="project" value="UniProtKB-KW"/>
</dbReference>
<dbReference type="GO" id="GO:0016705">
    <property type="term" value="F:oxidoreductase activity, acting on paired donors, with incorporation or reduction of molecular oxygen"/>
    <property type="evidence" value="ECO:0007669"/>
    <property type="project" value="InterPro"/>
</dbReference>
<organism evidence="9 10">
    <name type="scientific">Coniosporium apollinis (strain CBS 100218)</name>
    <name type="common">Rock-inhabiting black yeast</name>
    <dbReference type="NCBI Taxonomy" id="1168221"/>
    <lineage>
        <taxon>Eukaryota</taxon>
        <taxon>Fungi</taxon>
        <taxon>Dikarya</taxon>
        <taxon>Ascomycota</taxon>
        <taxon>Pezizomycotina</taxon>
        <taxon>Dothideomycetes</taxon>
        <taxon>Dothideomycetes incertae sedis</taxon>
        <taxon>Coniosporium</taxon>
    </lineage>
</organism>
<dbReference type="Proteomes" id="UP000016924">
    <property type="component" value="Unassembled WGS sequence"/>
</dbReference>
<dbReference type="GeneID" id="19905029"/>
<keyword evidence="7" id="KW-0503">Monooxygenase</keyword>
<evidence type="ECO:0000256" key="4">
    <source>
        <dbReference type="ARBA" id="ARBA00022723"/>
    </source>
</evidence>
<proteinExistence type="inferred from homology"/>